<dbReference type="InterPro" id="IPR002104">
    <property type="entry name" value="Integrase_catalytic"/>
</dbReference>
<gene>
    <name evidence="8" type="ORF">L1857_26325</name>
</gene>
<sequence length="396" mass="44353">MAFVEKSGKDLWRVRYWRDDGTHGSLSGFRTKKEAQDKAAEIDADKRRGTFLDPEAGKLLLAEWIVTWFDAIDVAPATLAQYRSLTDNHIIPRWGDTSLNSISGIAVHAWGKKLRGQGYATSTVSTIIKLMTMMLADAADERLIPVNPIQPRRRGRRRHQPRTEQLWATPEQVVAIAAQASALVGLWAGLLIITAAWTGARWGELTGLQRPNAHLDDGEIIIDPQIGALHEVNGQLELGPPKTACSARTISLPPFLIPPLRAYLDSHDHPHVFVSAEHQLLRRSNFSRRAMRPAADGNLQRVRPEVRVRPILPGLRFHDLRHSHKTWMIADGIPEVAQSRRLGHRIPDEIRDVYSHVAAEVEARLLDSLERRWHDAVASVHENHGPTITQPLLLAA</sequence>
<dbReference type="PANTHER" id="PTHR30629:SF2">
    <property type="entry name" value="PROPHAGE INTEGRASE INTS-RELATED"/>
    <property type="match status" value="1"/>
</dbReference>
<proteinExistence type="inferred from homology"/>
<protein>
    <submittedName>
        <fullName evidence="8">Site-specific integrase</fullName>
    </submittedName>
</protein>
<comment type="similarity">
    <text evidence="1">Belongs to the 'phage' integrase family.</text>
</comment>
<evidence type="ECO:0000313" key="8">
    <source>
        <dbReference type="EMBL" id="UQS26079.1"/>
    </source>
</evidence>
<dbReference type="RefSeq" id="WP_116111093.1">
    <property type="nucleotide sequence ID" value="NZ_CP091196.1"/>
</dbReference>
<evidence type="ECO:0000313" key="9">
    <source>
        <dbReference type="Proteomes" id="UP000830158"/>
    </source>
</evidence>
<dbReference type="InterPro" id="IPR013762">
    <property type="entry name" value="Integrase-like_cat_sf"/>
</dbReference>
<dbReference type="SUPFAM" id="SSF56349">
    <property type="entry name" value="DNA breaking-rejoining enzymes"/>
    <property type="match status" value="1"/>
</dbReference>
<evidence type="ECO:0000259" key="7">
    <source>
        <dbReference type="PROSITE" id="PS51900"/>
    </source>
</evidence>
<feature type="domain" description="Core-binding (CB)" evidence="7">
    <location>
        <begin position="59"/>
        <end position="139"/>
    </location>
</feature>
<dbReference type="Pfam" id="PF00589">
    <property type="entry name" value="Phage_integrase"/>
    <property type="match status" value="1"/>
</dbReference>
<keyword evidence="9" id="KW-1185">Reference proteome</keyword>
<dbReference type="PROSITE" id="PS51900">
    <property type="entry name" value="CB"/>
    <property type="match status" value="1"/>
</dbReference>
<dbReference type="InterPro" id="IPR011010">
    <property type="entry name" value="DNA_brk_join_enz"/>
</dbReference>
<dbReference type="InterPro" id="IPR050808">
    <property type="entry name" value="Phage_Integrase"/>
</dbReference>
<dbReference type="PANTHER" id="PTHR30629">
    <property type="entry name" value="PROPHAGE INTEGRASE"/>
    <property type="match status" value="1"/>
</dbReference>
<name>A0ABY4P172_9PSEU</name>
<dbReference type="Proteomes" id="UP000830158">
    <property type="component" value="Chromosome"/>
</dbReference>
<dbReference type="CDD" id="cd01189">
    <property type="entry name" value="INT_ICEBs1_C_like"/>
    <property type="match status" value="1"/>
</dbReference>
<evidence type="ECO:0000256" key="2">
    <source>
        <dbReference type="ARBA" id="ARBA00022908"/>
    </source>
</evidence>
<evidence type="ECO:0000256" key="3">
    <source>
        <dbReference type="ARBA" id="ARBA00023125"/>
    </source>
</evidence>
<dbReference type="Gene3D" id="1.10.443.10">
    <property type="entry name" value="Intergrase catalytic core"/>
    <property type="match status" value="1"/>
</dbReference>
<dbReference type="Gene3D" id="1.10.150.130">
    <property type="match status" value="1"/>
</dbReference>
<dbReference type="EMBL" id="CP091196">
    <property type="protein sequence ID" value="UQS26079.1"/>
    <property type="molecule type" value="Genomic_DNA"/>
</dbReference>
<keyword evidence="3 5" id="KW-0238">DNA-binding</keyword>
<dbReference type="InterPro" id="IPR044068">
    <property type="entry name" value="CB"/>
</dbReference>
<evidence type="ECO:0000259" key="6">
    <source>
        <dbReference type="PROSITE" id="PS51898"/>
    </source>
</evidence>
<dbReference type="InterPro" id="IPR010998">
    <property type="entry name" value="Integrase_recombinase_N"/>
</dbReference>
<keyword evidence="2" id="KW-0229">DNA integration</keyword>
<dbReference type="PROSITE" id="PS51898">
    <property type="entry name" value="TYR_RECOMBINASE"/>
    <property type="match status" value="1"/>
</dbReference>
<evidence type="ECO:0000256" key="5">
    <source>
        <dbReference type="PROSITE-ProRule" id="PRU01248"/>
    </source>
</evidence>
<evidence type="ECO:0000256" key="4">
    <source>
        <dbReference type="ARBA" id="ARBA00023172"/>
    </source>
</evidence>
<feature type="domain" description="Tyr recombinase" evidence="6">
    <location>
        <begin position="163"/>
        <end position="367"/>
    </location>
</feature>
<accession>A0ABY4P172</accession>
<evidence type="ECO:0000256" key="1">
    <source>
        <dbReference type="ARBA" id="ARBA00008857"/>
    </source>
</evidence>
<reference evidence="8" key="1">
    <citation type="submission" date="2022-01" db="EMBL/GenBank/DDBJ databases">
        <title>PSI-footprinting approach for the identification of protein synthesis inhibitor producers.</title>
        <authorList>
            <person name="Handel F."/>
            <person name="Kulik A."/>
            <person name="Wex K.W."/>
            <person name="Berscheid A."/>
            <person name="Saur J.S."/>
            <person name="Winkler A."/>
            <person name="Wibberg D."/>
            <person name="Kalinowski J."/>
            <person name="Broetz-Oesterhelt H."/>
            <person name="Mast Y."/>
        </authorList>
    </citation>
    <scope>NUCLEOTIDE SEQUENCE</scope>
    <source>
        <strain evidence="8">KNN 49.3e</strain>
    </source>
</reference>
<keyword evidence="4" id="KW-0233">DNA recombination</keyword>
<organism evidence="8 9">
    <name type="scientific">Amycolatopsis thermalba</name>
    <dbReference type="NCBI Taxonomy" id="944492"/>
    <lineage>
        <taxon>Bacteria</taxon>
        <taxon>Bacillati</taxon>
        <taxon>Actinomycetota</taxon>
        <taxon>Actinomycetes</taxon>
        <taxon>Pseudonocardiales</taxon>
        <taxon>Pseudonocardiaceae</taxon>
        <taxon>Amycolatopsis</taxon>
    </lineage>
</organism>